<keyword evidence="2" id="KW-1185">Reference proteome</keyword>
<feature type="non-terminal residue" evidence="1">
    <location>
        <position position="1"/>
    </location>
</feature>
<reference evidence="1" key="1">
    <citation type="submission" date="2023-03" db="EMBL/GenBank/DDBJ databases">
        <title>Massive genome expansion in bonnet fungi (Mycena s.s.) driven by repeated elements and novel gene families across ecological guilds.</title>
        <authorList>
            <consortium name="Lawrence Berkeley National Laboratory"/>
            <person name="Harder C.B."/>
            <person name="Miyauchi S."/>
            <person name="Viragh M."/>
            <person name="Kuo A."/>
            <person name="Thoen E."/>
            <person name="Andreopoulos B."/>
            <person name="Lu D."/>
            <person name="Skrede I."/>
            <person name="Drula E."/>
            <person name="Henrissat B."/>
            <person name="Morin E."/>
            <person name="Kohler A."/>
            <person name="Barry K."/>
            <person name="LaButti K."/>
            <person name="Morin E."/>
            <person name="Salamov A."/>
            <person name="Lipzen A."/>
            <person name="Mereny Z."/>
            <person name="Hegedus B."/>
            <person name="Baldrian P."/>
            <person name="Stursova M."/>
            <person name="Weitz H."/>
            <person name="Taylor A."/>
            <person name="Grigoriev I.V."/>
            <person name="Nagy L.G."/>
            <person name="Martin F."/>
            <person name="Kauserud H."/>
        </authorList>
    </citation>
    <scope>NUCLEOTIDE SEQUENCE</scope>
    <source>
        <strain evidence="1">9284</strain>
    </source>
</reference>
<dbReference type="EMBL" id="JARKIF010000024">
    <property type="protein sequence ID" value="KAJ7615340.1"/>
    <property type="molecule type" value="Genomic_DNA"/>
</dbReference>
<accession>A0AAD7BB14</accession>
<gene>
    <name evidence="1" type="ORF">FB45DRAFT_935441</name>
</gene>
<proteinExistence type="predicted"/>
<sequence length="237" mass="26133">MNGTNDGDGTEGWLRTHAGDMWAVSVPRHYLFPPPSESMATTEADPPLTLFARAFWGTWPLRIERYILSAVARAGFIFDLRKGGADIDLEGERRFVEKAKILGGGFIVEEHDAMTSAPTSKGLLHGPLIASWWLRPSSSDNVRVSLMGGYHSFAVEEPSPDTETVCLLFTSHLILSPPADKKLPPSTESMSTAALADTGIFNLRQRIVMHFHILYSRILLDLAVRSLEREAGTRGDL</sequence>
<evidence type="ECO:0000313" key="2">
    <source>
        <dbReference type="Proteomes" id="UP001221142"/>
    </source>
</evidence>
<protein>
    <submittedName>
        <fullName evidence="1">Uncharacterized protein</fullName>
    </submittedName>
</protein>
<comment type="caution">
    <text evidence="1">The sequence shown here is derived from an EMBL/GenBank/DDBJ whole genome shotgun (WGS) entry which is preliminary data.</text>
</comment>
<name>A0AAD7BB14_9AGAR</name>
<dbReference type="Proteomes" id="UP001221142">
    <property type="component" value="Unassembled WGS sequence"/>
</dbReference>
<organism evidence="1 2">
    <name type="scientific">Roridomyces roridus</name>
    <dbReference type="NCBI Taxonomy" id="1738132"/>
    <lineage>
        <taxon>Eukaryota</taxon>
        <taxon>Fungi</taxon>
        <taxon>Dikarya</taxon>
        <taxon>Basidiomycota</taxon>
        <taxon>Agaricomycotina</taxon>
        <taxon>Agaricomycetes</taxon>
        <taxon>Agaricomycetidae</taxon>
        <taxon>Agaricales</taxon>
        <taxon>Marasmiineae</taxon>
        <taxon>Mycenaceae</taxon>
        <taxon>Roridomyces</taxon>
    </lineage>
</organism>
<dbReference type="AlphaFoldDB" id="A0AAD7BB14"/>
<evidence type="ECO:0000313" key="1">
    <source>
        <dbReference type="EMBL" id="KAJ7615340.1"/>
    </source>
</evidence>